<dbReference type="EMBL" id="CM056743">
    <property type="protein sequence ID" value="KAJ8670756.1"/>
    <property type="molecule type" value="Genomic_DNA"/>
</dbReference>
<gene>
    <name evidence="1" type="ORF">QAD02_002015</name>
</gene>
<keyword evidence="2" id="KW-1185">Reference proteome</keyword>
<evidence type="ECO:0000313" key="1">
    <source>
        <dbReference type="EMBL" id="KAJ8670756.1"/>
    </source>
</evidence>
<proteinExistence type="predicted"/>
<evidence type="ECO:0000313" key="2">
    <source>
        <dbReference type="Proteomes" id="UP001239111"/>
    </source>
</evidence>
<accession>A0ACC2NIK1</accession>
<name>A0ACC2NIK1_9HYME</name>
<sequence>MSCCFWNLQQCQDGIRTSVGRSVGGHHHHAEAAEARHAAKLPPPIMKKLWMGRIRPANSQASVLGEHRQRDHIAPRDIYWTWIFGVCESPLKLSSSGPQVQFVDLITQE</sequence>
<organism evidence="1 2">
    <name type="scientific">Eretmocerus hayati</name>
    <dbReference type="NCBI Taxonomy" id="131215"/>
    <lineage>
        <taxon>Eukaryota</taxon>
        <taxon>Metazoa</taxon>
        <taxon>Ecdysozoa</taxon>
        <taxon>Arthropoda</taxon>
        <taxon>Hexapoda</taxon>
        <taxon>Insecta</taxon>
        <taxon>Pterygota</taxon>
        <taxon>Neoptera</taxon>
        <taxon>Endopterygota</taxon>
        <taxon>Hymenoptera</taxon>
        <taxon>Apocrita</taxon>
        <taxon>Proctotrupomorpha</taxon>
        <taxon>Chalcidoidea</taxon>
        <taxon>Aphelinidae</taxon>
        <taxon>Aphelininae</taxon>
        <taxon>Eretmocerus</taxon>
    </lineage>
</organism>
<comment type="caution">
    <text evidence="1">The sequence shown here is derived from an EMBL/GenBank/DDBJ whole genome shotgun (WGS) entry which is preliminary data.</text>
</comment>
<protein>
    <submittedName>
        <fullName evidence="1">Uncharacterized protein</fullName>
    </submittedName>
</protein>
<reference evidence="1" key="1">
    <citation type="submission" date="2023-04" db="EMBL/GenBank/DDBJ databases">
        <title>A chromosome-level genome assembly of the parasitoid wasp Eretmocerus hayati.</title>
        <authorList>
            <person name="Zhong Y."/>
            <person name="Liu S."/>
            <person name="Liu Y."/>
        </authorList>
    </citation>
    <scope>NUCLEOTIDE SEQUENCE</scope>
    <source>
        <strain evidence="1">ZJU_SS_LIU_2023</strain>
    </source>
</reference>
<dbReference type="Proteomes" id="UP001239111">
    <property type="component" value="Chromosome 3"/>
</dbReference>